<protein>
    <submittedName>
        <fullName evidence="1">Uncharacterized protein</fullName>
    </submittedName>
</protein>
<comment type="caution">
    <text evidence="1">The sequence shown here is derived from an EMBL/GenBank/DDBJ whole genome shotgun (WGS) entry which is preliminary data.</text>
</comment>
<gene>
    <name evidence="1" type="ORF">HICCMSTLAB_LOCUS14017</name>
</gene>
<organism evidence="1 2">
    <name type="scientific">Cotesia congregata</name>
    <name type="common">Parasitoid wasp</name>
    <name type="synonym">Apanteles congregatus</name>
    <dbReference type="NCBI Taxonomy" id="51543"/>
    <lineage>
        <taxon>Eukaryota</taxon>
        <taxon>Metazoa</taxon>
        <taxon>Ecdysozoa</taxon>
        <taxon>Arthropoda</taxon>
        <taxon>Hexapoda</taxon>
        <taxon>Insecta</taxon>
        <taxon>Pterygota</taxon>
        <taxon>Neoptera</taxon>
        <taxon>Endopterygota</taxon>
        <taxon>Hymenoptera</taxon>
        <taxon>Apocrita</taxon>
        <taxon>Ichneumonoidea</taxon>
        <taxon>Braconidae</taxon>
        <taxon>Microgastrinae</taxon>
        <taxon>Cotesia</taxon>
    </lineage>
</organism>
<dbReference type="AlphaFoldDB" id="A0A8J2HQK3"/>
<accession>A0A8J2HQK3</accession>
<proteinExistence type="predicted"/>
<name>A0A8J2HQK3_COTCN</name>
<keyword evidence="2" id="KW-1185">Reference proteome</keyword>
<reference evidence="1" key="1">
    <citation type="submission" date="2021-04" db="EMBL/GenBank/DDBJ databases">
        <authorList>
            <person name="Chebbi M.A.C M."/>
        </authorList>
    </citation>
    <scope>NUCLEOTIDE SEQUENCE</scope>
</reference>
<dbReference type="EMBL" id="CAJNRD030001278">
    <property type="protein sequence ID" value="CAG5109381.1"/>
    <property type="molecule type" value="Genomic_DNA"/>
</dbReference>
<sequence>MSSNQKILANYIDVHIELLAKKLTSTKRSILYDIKRRSDGENLNPALSTDRKLDESWKKKLGIKLPISDPKNFLTFDADINTNIEKRNAIKTMFEITTDGCFDYVKAIKLILAAIITKEVQLLYSGCGRKMKNIGKLNFSATHIFKVIEEFITDQYGNQNRTLKVLTTVSTYLSGAKD</sequence>
<evidence type="ECO:0000313" key="1">
    <source>
        <dbReference type="EMBL" id="CAG5109381.1"/>
    </source>
</evidence>
<evidence type="ECO:0000313" key="2">
    <source>
        <dbReference type="Proteomes" id="UP000786811"/>
    </source>
</evidence>
<dbReference type="OrthoDB" id="7681126at2759"/>
<feature type="non-terminal residue" evidence="1">
    <location>
        <position position="1"/>
    </location>
</feature>
<dbReference type="Proteomes" id="UP000786811">
    <property type="component" value="Unassembled WGS sequence"/>
</dbReference>